<feature type="non-terminal residue" evidence="4">
    <location>
        <position position="1129"/>
    </location>
</feature>
<feature type="transmembrane region" description="Helical" evidence="2">
    <location>
        <begin position="900"/>
        <end position="922"/>
    </location>
</feature>
<keyword evidence="2" id="KW-1133">Transmembrane helix</keyword>
<keyword evidence="5" id="KW-1185">Reference proteome</keyword>
<feature type="compositionally biased region" description="Polar residues" evidence="1">
    <location>
        <begin position="753"/>
        <end position="772"/>
    </location>
</feature>
<keyword evidence="2" id="KW-0812">Transmembrane</keyword>
<feature type="domain" description="PCIF1 WW" evidence="3">
    <location>
        <begin position="395"/>
        <end position="572"/>
    </location>
</feature>
<dbReference type="eggNOG" id="ENOG502QVT7">
    <property type="taxonomic scope" value="Eukaryota"/>
</dbReference>
<feature type="compositionally biased region" description="Basic residues" evidence="1">
    <location>
        <begin position="98"/>
        <end position="124"/>
    </location>
</feature>
<evidence type="ECO:0000256" key="1">
    <source>
        <dbReference type="SAM" id="MobiDB-lite"/>
    </source>
</evidence>
<dbReference type="PANTHER" id="PTHR21727">
    <property type="entry name" value="PHOSPHORYLATED CTD INTERACTING FACTOR 1"/>
    <property type="match status" value="1"/>
</dbReference>
<dbReference type="InterPro" id="IPR022035">
    <property type="entry name" value="PCIF1_WW"/>
</dbReference>
<feature type="transmembrane region" description="Helical" evidence="2">
    <location>
        <begin position="845"/>
        <end position="872"/>
    </location>
</feature>
<keyword evidence="2" id="KW-0472">Membrane</keyword>
<feature type="transmembrane region" description="Helical" evidence="2">
    <location>
        <begin position="961"/>
        <end position="983"/>
    </location>
</feature>
<reference evidence="4 5" key="1">
    <citation type="submission" date="2011-02" db="EMBL/GenBank/DDBJ databases">
        <title>The Genome Sequence of Sphaeroforma arctica JP610.</title>
        <authorList>
            <consortium name="The Broad Institute Genome Sequencing Platform"/>
            <person name="Russ C."/>
            <person name="Cuomo C."/>
            <person name="Young S.K."/>
            <person name="Zeng Q."/>
            <person name="Gargeya S."/>
            <person name="Alvarado L."/>
            <person name="Berlin A."/>
            <person name="Chapman S.B."/>
            <person name="Chen Z."/>
            <person name="Freedman E."/>
            <person name="Gellesch M."/>
            <person name="Goldberg J."/>
            <person name="Griggs A."/>
            <person name="Gujja S."/>
            <person name="Heilman E."/>
            <person name="Heiman D."/>
            <person name="Howarth C."/>
            <person name="Mehta T."/>
            <person name="Neiman D."/>
            <person name="Pearson M."/>
            <person name="Roberts A."/>
            <person name="Saif S."/>
            <person name="Shea T."/>
            <person name="Shenoy N."/>
            <person name="Sisk P."/>
            <person name="Stolte C."/>
            <person name="Sykes S."/>
            <person name="White J."/>
            <person name="Yandava C."/>
            <person name="Burger G."/>
            <person name="Gray M.W."/>
            <person name="Holland P.W.H."/>
            <person name="King N."/>
            <person name="Lang F.B.F."/>
            <person name="Roger A.J."/>
            <person name="Ruiz-Trillo I."/>
            <person name="Haas B."/>
            <person name="Nusbaum C."/>
            <person name="Birren B."/>
        </authorList>
    </citation>
    <scope>NUCLEOTIDE SEQUENCE [LARGE SCALE GENOMIC DNA]</scope>
    <source>
        <strain evidence="4 5">JP610</strain>
    </source>
</reference>
<feature type="compositionally biased region" description="Basic and acidic residues" evidence="1">
    <location>
        <begin position="28"/>
        <end position="40"/>
    </location>
</feature>
<dbReference type="OrthoDB" id="193787at2759"/>
<feature type="compositionally biased region" description="Polar residues" evidence="1">
    <location>
        <begin position="67"/>
        <end position="83"/>
    </location>
</feature>
<feature type="compositionally biased region" description="Polar residues" evidence="1">
    <location>
        <begin position="1"/>
        <end position="12"/>
    </location>
</feature>
<feature type="transmembrane region" description="Helical" evidence="2">
    <location>
        <begin position="818"/>
        <end position="839"/>
    </location>
</feature>
<evidence type="ECO:0000256" key="2">
    <source>
        <dbReference type="SAM" id="Phobius"/>
    </source>
</evidence>
<feature type="transmembrane region" description="Helical" evidence="2">
    <location>
        <begin position="928"/>
        <end position="949"/>
    </location>
</feature>
<dbReference type="AlphaFoldDB" id="A0A0L0FXS5"/>
<feature type="compositionally biased region" description="Basic and acidic residues" evidence="1">
    <location>
        <begin position="137"/>
        <end position="152"/>
    </location>
</feature>
<gene>
    <name evidence="4" type="ORF">SARC_06218</name>
</gene>
<accession>A0A0L0FXS5</accession>
<dbReference type="Proteomes" id="UP000054560">
    <property type="component" value="Unassembled WGS sequence"/>
</dbReference>
<organism evidence="4 5">
    <name type="scientific">Sphaeroforma arctica JP610</name>
    <dbReference type="NCBI Taxonomy" id="667725"/>
    <lineage>
        <taxon>Eukaryota</taxon>
        <taxon>Ichthyosporea</taxon>
        <taxon>Ichthyophonida</taxon>
        <taxon>Sphaeroforma</taxon>
    </lineage>
</organism>
<feature type="region of interest" description="Disordered" evidence="1">
    <location>
        <begin position="1"/>
        <end position="189"/>
    </location>
</feature>
<name>A0A0L0FXS5_9EUKA</name>
<proteinExistence type="predicted"/>
<dbReference type="Pfam" id="PF12237">
    <property type="entry name" value="PCIF1_WW"/>
    <property type="match status" value="1"/>
</dbReference>
<feature type="compositionally biased region" description="Basic residues" evidence="1">
    <location>
        <begin position="153"/>
        <end position="164"/>
    </location>
</feature>
<dbReference type="InterPro" id="IPR039881">
    <property type="entry name" value="PCIF1-like"/>
</dbReference>
<feature type="compositionally biased region" description="Polar residues" evidence="1">
    <location>
        <begin position="168"/>
        <end position="179"/>
    </location>
</feature>
<feature type="compositionally biased region" description="Basic and acidic residues" evidence="1">
    <location>
        <begin position="88"/>
        <end position="97"/>
    </location>
</feature>
<feature type="region of interest" description="Disordered" evidence="1">
    <location>
        <begin position="748"/>
        <end position="772"/>
    </location>
</feature>
<dbReference type="GO" id="GO:0099122">
    <property type="term" value="F:RNA polymerase II C-terminal domain binding"/>
    <property type="evidence" value="ECO:0007669"/>
    <property type="project" value="InterPro"/>
</dbReference>
<feature type="transmembrane region" description="Helical" evidence="2">
    <location>
        <begin position="692"/>
        <end position="711"/>
    </location>
</feature>
<protein>
    <recommendedName>
        <fullName evidence="3">PCIF1 WW domain-containing protein</fullName>
    </recommendedName>
</protein>
<sequence length="1129" mass="128151">MANKKLASQSVQAGDESHSHSKPKWKHAKDERLVKRKTIEYNKATDVAHDGLETGPVKKRRKKETSRPFSVETNLRHQQSSESAAKPSKIDKQSEKVKKAKKDKKNKKTKKFKEKDKKNKKSKKSKESDDDGGEGGMHSDKATDGSVTEKKQKERKAKKRHRKHETVNTHTEQPQSAESDTSKDHEVVDETAEATFTSEAPPLGCVWNPNTKLSLETWPQSSHQKNVSTTSRVDPNLEIYRQKAVNRLQYQLETDCRNNRIRFNNVFFENWIFNCERASKSNQCASEGIAPDPVIPSQPTADGLVADLVGAGMQKTVAQGVARKLCAAAARETERMARTTAETSARARSVDCVEVVITGKKAREALLERATTDLRAFDLTYNQMTVRINKAHHDKLRLLHSRNAPQSERGDDSALNSRVFSLLVRYHTLQGGHVQGGGMQAALIEDTFDALLRNFGVNFECFASPLNSRYGQYCSMFADTDGPFGSVGSFFDFYPLSGSFEANPPFEDGVIHRMAMHIDVLLDRSDRENKPLSFVVVIPAWAESSGWQRLNQSTHLKRLLTLSQRDHGFCEGTQHSRPTRYRISTYVVPIVVGLAMTGDFFAYWVISAVMVGMVLSLVRLFMEFLNFVILAIRHVRENWRRLLVVRFKPVPLSEVVKSYAFFAYEHKLLIEKRVTSWIFTYRLQKAFRYFGGSYWALSILIVIQFVFVGLFEDSQGWIFLCTINYLVIYVLIWRKAAPWSEVAALAETEEDSQSTGDANNKTTEVPQTSAENLSAKPSRLARMASRVAGQDRYSTDLEGCEYIYRFIPDYHVRNRKTWLSLLLPILFISQSIWLCVASVEHQGGVAFIVAYLTVFYGLFWGLFYCFIMALWLKSRKVVRIVERREIAAEYVRIIKAMNEYLIYILMFVSFIGVVCGIVYLTILAEGTFLDGFLLFLAVFLLFSVISTITTKAFRRAYPMEAFWFLFILFVTVGVVLSVFSYSLQQNDDNNDTSEPISLVSAPIAPSPTSFASCDVTFGPTAMSIMDMAYMSKVAYAPMEVVQRELNTWFNANQTDGTGWYIHYNATTDGYPYFYDIRHNTTGMAIISVRGTNSLYDVVMDMDLWLEIAVLQMTDFFLPTLSLWPVGMSL</sequence>
<dbReference type="RefSeq" id="XP_014155351.1">
    <property type="nucleotide sequence ID" value="XM_014299876.1"/>
</dbReference>
<evidence type="ECO:0000313" key="5">
    <source>
        <dbReference type="Proteomes" id="UP000054560"/>
    </source>
</evidence>
<evidence type="ECO:0000259" key="3">
    <source>
        <dbReference type="Pfam" id="PF12237"/>
    </source>
</evidence>
<dbReference type="GO" id="GO:0016422">
    <property type="term" value="F:mRNA (2'-O-methyladenosine-N6-)-methyltransferase activity"/>
    <property type="evidence" value="ECO:0007669"/>
    <property type="project" value="InterPro"/>
</dbReference>
<feature type="transmembrane region" description="Helical" evidence="2">
    <location>
        <begin position="717"/>
        <end position="733"/>
    </location>
</feature>
<dbReference type="GeneID" id="25906722"/>
<evidence type="ECO:0000313" key="4">
    <source>
        <dbReference type="EMBL" id="KNC81449.1"/>
    </source>
</evidence>
<dbReference type="EMBL" id="KQ242032">
    <property type="protein sequence ID" value="KNC81449.1"/>
    <property type="molecule type" value="Genomic_DNA"/>
</dbReference>
<dbReference type="PANTHER" id="PTHR21727:SF0">
    <property type="entry name" value="MRNA (2'-O-METHYLADENOSINE-N(6)-)-METHYLTRANSFERASE"/>
    <property type="match status" value="1"/>
</dbReference>